<dbReference type="STRING" id="202789.GCA_001457435_01553"/>
<organism evidence="1 2">
    <name type="scientific">Actinobaculum massiliense ACS-171-V-Col2</name>
    <dbReference type="NCBI Taxonomy" id="883066"/>
    <lineage>
        <taxon>Bacteria</taxon>
        <taxon>Bacillati</taxon>
        <taxon>Actinomycetota</taxon>
        <taxon>Actinomycetes</taxon>
        <taxon>Actinomycetales</taxon>
        <taxon>Actinomycetaceae</taxon>
        <taxon>Actinobaculum</taxon>
    </lineage>
</organism>
<protein>
    <submittedName>
        <fullName evidence="1">Uncharacterized protein</fullName>
    </submittedName>
</protein>
<accession>K9EGL7</accession>
<dbReference type="EMBL" id="AGWL01000002">
    <property type="protein sequence ID" value="EKU95793.1"/>
    <property type="molecule type" value="Genomic_DNA"/>
</dbReference>
<evidence type="ECO:0000313" key="1">
    <source>
        <dbReference type="EMBL" id="EKU95793.1"/>
    </source>
</evidence>
<dbReference type="AlphaFoldDB" id="K9EGL7"/>
<dbReference type="HOGENOM" id="CLU_2406722_0_0_11"/>
<comment type="caution">
    <text evidence="1">The sequence shown here is derived from an EMBL/GenBank/DDBJ whole genome shotgun (WGS) entry which is preliminary data.</text>
</comment>
<reference evidence="1 2" key="1">
    <citation type="submission" date="2012-09" db="EMBL/GenBank/DDBJ databases">
        <title>The Genome Sequence of Actinobaculum massiliae ACS-171-V-COL2.</title>
        <authorList>
            <consortium name="The Broad Institute Genome Sequencing Platform"/>
            <person name="Earl A."/>
            <person name="Ward D."/>
            <person name="Feldgarden M."/>
            <person name="Gevers D."/>
            <person name="Saerens B."/>
            <person name="Vaneechoutte M."/>
            <person name="Walker B."/>
            <person name="Young S.K."/>
            <person name="Zeng Q."/>
            <person name="Gargeya S."/>
            <person name="Fitzgerald M."/>
            <person name="Haas B."/>
            <person name="Abouelleil A."/>
            <person name="Alvarado L."/>
            <person name="Arachchi H.M."/>
            <person name="Berlin A."/>
            <person name="Chapman S.B."/>
            <person name="Goldberg J."/>
            <person name="Griggs A."/>
            <person name="Gujja S."/>
            <person name="Hansen M."/>
            <person name="Howarth C."/>
            <person name="Imamovic A."/>
            <person name="Larimer J."/>
            <person name="McCowen C."/>
            <person name="Montmayeur A."/>
            <person name="Murphy C."/>
            <person name="Neiman D."/>
            <person name="Pearson M."/>
            <person name="Priest M."/>
            <person name="Roberts A."/>
            <person name="Saif S."/>
            <person name="Shea T."/>
            <person name="Sisk P."/>
            <person name="Sykes S."/>
            <person name="Wortman J."/>
            <person name="Nusbaum C."/>
            <person name="Birren B."/>
        </authorList>
    </citation>
    <scope>NUCLEOTIDE SEQUENCE [LARGE SCALE GENOMIC DNA]</scope>
    <source>
        <strain evidence="2">ACS-171-V-Col2</strain>
    </source>
</reference>
<keyword evidence="2" id="KW-1185">Reference proteome</keyword>
<dbReference type="Proteomes" id="UP000009888">
    <property type="component" value="Unassembled WGS sequence"/>
</dbReference>
<evidence type="ECO:0000313" key="2">
    <source>
        <dbReference type="Proteomes" id="UP000009888"/>
    </source>
</evidence>
<gene>
    <name evidence="1" type="ORF">HMPREF9233_00580</name>
</gene>
<proteinExistence type="predicted"/>
<name>K9EGL7_9ACTO</name>
<sequence length="92" mass="10340">MASPLFVYEFVWRVQSCLLQWVQAARKAGLPSPGEGDMSLDNARLRAAGRASEPCGTWHSFERAKSMHDARDCSYGVWKMWQALHRNGIAVS</sequence>